<proteinExistence type="predicted"/>
<name>A0A1Y4PZ39_BACOV</name>
<sequence length="64" mass="7607">MEYVGFIYTKWEKINTDFLPFGSSIYGNICFDNVLLCLDFYITHIAFFFFCSSKIQNKKRKVNS</sequence>
<keyword evidence="1" id="KW-0812">Transmembrane</keyword>
<dbReference type="EMBL" id="QRJR01000009">
    <property type="protein sequence ID" value="RHH45864.1"/>
    <property type="molecule type" value="Genomic_DNA"/>
</dbReference>
<dbReference type="EMBL" id="QRVZ01000004">
    <property type="protein sequence ID" value="RGS85543.1"/>
    <property type="molecule type" value="Genomic_DNA"/>
</dbReference>
<evidence type="ECO:0000313" key="2">
    <source>
        <dbReference type="EMBL" id="RGS85543.1"/>
    </source>
</evidence>
<reference evidence="4 5" key="1">
    <citation type="submission" date="2018-08" db="EMBL/GenBank/DDBJ databases">
        <title>A genome reference for cultivated species of the human gut microbiota.</title>
        <authorList>
            <person name="Zou Y."/>
            <person name="Xue W."/>
            <person name="Luo G."/>
        </authorList>
    </citation>
    <scope>NUCLEOTIDE SEQUENCE [LARGE SCALE GENOMIC DNA]</scope>
    <source>
        <strain evidence="2 4">AF20-9LB</strain>
        <strain evidence="3 5">AM17-48</strain>
    </source>
</reference>
<gene>
    <name evidence="3" type="ORF">DW206_12280</name>
    <name evidence="2" type="ORF">DWX70_06975</name>
</gene>
<organism evidence="3 5">
    <name type="scientific">Bacteroides ovatus</name>
    <dbReference type="NCBI Taxonomy" id="28116"/>
    <lineage>
        <taxon>Bacteria</taxon>
        <taxon>Pseudomonadati</taxon>
        <taxon>Bacteroidota</taxon>
        <taxon>Bacteroidia</taxon>
        <taxon>Bacteroidales</taxon>
        <taxon>Bacteroidaceae</taxon>
        <taxon>Bacteroides</taxon>
    </lineage>
</organism>
<comment type="caution">
    <text evidence="3">The sequence shown here is derived from an EMBL/GenBank/DDBJ whole genome shotgun (WGS) entry which is preliminary data.</text>
</comment>
<evidence type="ECO:0000313" key="3">
    <source>
        <dbReference type="EMBL" id="RHH45864.1"/>
    </source>
</evidence>
<feature type="transmembrane region" description="Helical" evidence="1">
    <location>
        <begin position="25"/>
        <end position="51"/>
    </location>
</feature>
<evidence type="ECO:0000313" key="4">
    <source>
        <dbReference type="Proteomes" id="UP000266492"/>
    </source>
</evidence>
<accession>A0A1Y4PZ39</accession>
<dbReference type="Proteomes" id="UP000266492">
    <property type="component" value="Unassembled WGS sequence"/>
</dbReference>
<keyword evidence="1" id="KW-1133">Transmembrane helix</keyword>
<keyword evidence="1" id="KW-0472">Membrane</keyword>
<dbReference type="AlphaFoldDB" id="A0A1Y4PZ39"/>
<evidence type="ECO:0000256" key="1">
    <source>
        <dbReference type="SAM" id="Phobius"/>
    </source>
</evidence>
<protein>
    <submittedName>
        <fullName evidence="3">Uncharacterized protein</fullName>
    </submittedName>
</protein>
<dbReference type="Proteomes" id="UP000283329">
    <property type="component" value="Unassembled WGS sequence"/>
</dbReference>
<evidence type="ECO:0000313" key="5">
    <source>
        <dbReference type="Proteomes" id="UP000283329"/>
    </source>
</evidence>